<dbReference type="GO" id="GO:0000462">
    <property type="term" value="P:maturation of SSU-rRNA from tricistronic rRNA transcript (SSU-rRNA, 5.8S rRNA, LSU-rRNA)"/>
    <property type="evidence" value="ECO:0007669"/>
    <property type="project" value="TreeGrafter"/>
</dbReference>
<dbReference type="InterPro" id="IPR011047">
    <property type="entry name" value="Quinoprotein_ADH-like_sf"/>
</dbReference>
<dbReference type="Gene3D" id="2.130.10.10">
    <property type="entry name" value="YVTN repeat-like/Quinoprotein amine dehydrogenase"/>
    <property type="match status" value="3"/>
</dbReference>
<dbReference type="PANTHER" id="PTHR19858">
    <property type="entry name" value="WD40 REPEAT PROTEIN"/>
    <property type="match status" value="1"/>
</dbReference>
<dbReference type="EMBL" id="JABAHT010000068">
    <property type="protein sequence ID" value="KAF4666691.1"/>
    <property type="molecule type" value="Genomic_DNA"/>
</dbReference>
<dbReference type="InterPro" id="IPR036322">
    <property type="entry name" value="WD40_repeat_dom_sf"/>
</dbReference>
<evidence type="ECO:0000259" key="5">
    <source>
        <dbReference type="Pfam" id="PF08389"/>
    </source>
</evidence>
<dbReference type="SMART" id="SM00320">
    <property type="entry name" value="WD40"/>
    <property type="match status" value="10"/>
</dbReference>
<feature type="compositionally biased region" description="Low complexity" evidence="4">
    <location>
        <begin position="427"/>
        <end position="443"/>
    </location>
</feature>
<feature type="region of interest" description="Disordered" evidence="4">
    <location>
        <begin position="422"/>
        <end position="468"/>
    </location>
</feature>
<reference evidence="8 9" key="1">
    <citation type="submission" date="2020-04" db="EMBL/GenBank/DDBJ databases">
        <title>Perkinsus olseni comparative genomics.</title>
        <authorList>
            <person name="Bogema D.R."/>
        </authorList>
    </citation>
    <scope>NUCLEOTIDE SEQUENCE [LARGE SCALE GENOMIC DNA]</scope>
    <source>
        <strain evidence="6">ATCC PRA-179</strain>
        <strain evidence="7">ATCC PRA-31</strain>
    </source>
</reference>
<dbReference type="GO" id="GO:0000028">
    <property type="term" value="P:ribosomal small subunit assembly"/>
    <property type="evidence" value="ECO:0007669"/>
    <property type="project" value="TreeGrafter"/>
</dbReference>
<evidence type="ECO:0000256" key="4">
    <source>
        <dbReference type="SAM" id="MobiDB-lite"/>
    </source>
</evidence>
<evidence type="ECO:0000256" key="2">
    <source>
        <dbReference type="ARBA" id="ARBA00022737"/>
    </source>
</evidence>
<evidence type="ECO:0000313" key="6">
    <source>
        <dbReference type="EMBL" id="KAF4666691.1"/>
    </source>
</evidence>
<feature type="compositionally biased region" description="Low complexity" evidence="4">
    <location>
        <begin position="1034"/>
        <end position="1048"/>
    </location>
</feature>
<dbReference type="GO" id="GO:0034388">
    <property type="term" value="C:Pwp2p-containing subcomplex of 90S preribosome"/>
    <property type="evidence" value="ECO:0007669"/>
    <property type="project" value="TreeGrafter"/>
</dbReference>
<feature type="repeat" description="WD" evidence="3">
    <location>
        <begin position="1470"/>
        <end position="1502"/>
    </location>
</feature>
<dbReference type="InterPro" id="IPR011989">
    <property type="entry name" value="ARM-like"/>
</dbReference>
<dbReference type="PROSITE" id="PS00678">
    <property type="entry name" value="WD_REPEATS_1"/>
    <property type="match status" value="1"/>
</dbReference>
<feature type="domain" description="Exportin-1/Importin-beta-like" evidence="5">
    <location>
        <begin position="107"/>
        <end position="244"/>
    </location>
</feature>
<dbReference type="SUPFAM" id="SSF50998">
    <property type="entry name" value="Quinoprotein alcohol dehydrogenase-like"/>
    <property type="match status" value="1"/>
</dbReference>
<dbReference type="EMBL" id="JABANN010000107">
    <property type="protein sequence ID" value="KAF4671268.1"/>
    <property type="molecule type" value="Genomic_DNA"/>
</dbReference>
<dbReference type="InterPro" id="IPR027145">
    <property type="entry name" value="PWP2"/>
</dbReference>
<dbReference type="InterPro" id="IPR001680">
    <property type="entry name" value="WD40_rpt"/>
</dbReference>
<feature type="repeat" description="WD" evidence="3">
    <location>
        <begin position="1223"/>
        <end position="1254"/>
    </location>
</feature>
<accession>A0A7J6M6I5</accession>
<gene>
    <name evidence="6" type="primary">PWP2_1</name>
    <name evidence="7" type="ORF">FOL46_000365</name>
    <name evidence="6" type="ORF">FOZ61_009375</name>
</gene>
<protein>
    <submittedName>
        <fullName evidence="6">U3 snoRNP protein, variant 2</fullName>
    </submittedName>
</protein>
<evidence type="ECO:0000313" key="9">
    <source>
        <dbReference type="Proteomes" id="UP000572268"/>
    </source>
</evidence>
<dbReference type="GO" id="GO:0032040">
    <property type="term" value="C:small-subunit processome"/>
    <property type="evidence" value="ECO:0007669"/>
    <property type="project" value="TreeGrafter"/>
</dbReference>
<dbReference type="Proteomes" id="UP000570595">
    <property type="component" value="Unassembled WGS sequence"/>
</dbReference>
<dbReference type="OrthoDB" id="26399at2759"/>
<evidence type="ECO:0000313" key="8">
    <source>
        <dbReference type="Proteomes" id="UP000570595"/>
    </source>
</evidence>
<evidence type="ECO:0000256" key="3">
    <source>
        <dbReference type="PROSITE-ProRule" id="PRU00221"/>
    </source>
</evidence>
<organism evidence="6 8">
    <name type="scientific">Perkinsus olseni</name>
    <name type="common">Perkinsus atlanticus</name>
    <dbReference type="NCBI Taxonomy" id="32597"/>
    <lineage>
        <taxon>Eukaryota</taxon>
        <taxon>Sar</taxon>
        <taxon>Alveolata</taxon>
        <taxon>Perkinsozoa</taxon>
        <taxon>Perkinsea</taxon>
        <taxon>Perkinsida</taxon>
        <taxon>Perkinsidae</taxon>
        <taxon>Perkinsus</taxon>
    </lineage>
</organism>
<feature type="region of interest" description="Disordered" evidence="4">
    <location>
        <begin position="1024"/>
        <end position="1065"/>
    </location>
</feature>
<sequence length="2012" mass="216722">MSSTSVGAPDPVLVQAVDVLFNYRADPAARQKAEQFCTEVKQRADASEIICKCAFAPSGVSMEAQFWSLQALSQLAPGLNQAQRQGVRQALCHYVTAILVPGAEVPVAIVNRIAVLYMQLMCNDYQSGVWSTAIKDLLQLSSASDRGLDFMLRVLVSLDQELIGDDVRNMHGSGESSLPMRVKDTMRESGDINRIVEVLFNSLSAGKSTELSLNVLSRYVAWAEITLFANAHFIELVTKIVESNTCTLEQCQHVCTFIAAMCHKKMLPGKRLTMVLELDLLGHMERMTKACQADSRKLAKVSEMYDKVSENVMESQMLIRNSVEATDTTVMAAWRCVQNLVVALLEQFYAHSSFEIAASVDNSLQIFLGNVRKMISSSGEGEGKALKEEVKPVVTEVMRLSLIHLCYPQWFSHEGPAVSAVVSGTNSRCPSSPASSQSNGDESSSSDEESTTRHTLRPKHLFPGDDVDDGTEQEVAFTEFRSDVCKLIRKALAVDKDTALEFVRSTVSSITQGNQAAALADSQLEACLTMLHVCGEQKAYENELGPTATQILHCPGIMQHRSWLVQLQTLELVCKYSGAASRCIDTVCLPALLGGVRSKNPKVAKRASFLLVKFCKQHKAAVGPKVGPFVNELSSCLTIAPGQADRDYQDNLYEAVGTLLSQDIDDQAMTLLAVLGQFSTVLDRAGPDLVAVPPGGTTADCLYNRVMLALASLAKAIEKCSVGLEAWDMVLGKLRASFAHVAVDRIIRQSMILLCRQLLQTLPSERLAPVLNDVLPVVKANSTTQSADMAEFLGFVSHLVTQSDAELGRGLVSSQLPGLVNDLAPAWQAMPVDSPETRREKLELGVAILTLMRDSATKQTEAFVEVLRSTPAVLGLIRLCIGTPGEVQLYTASIQIVSRLVEATSRATDPEFVRVMLADLLNLPELLPICVGALRQLNVNDYESVKAVFLVSQMLRNVGLTQKVLPPESQGRVQSVLQTTLGSGLAESPELARFYEGVVNGSLPPTQLRETLLQCVKITIAKMSDHHDDPSLGPRSMSATSPSSSSEPPSSPDLPDGTAAKVTSGEPSVATRLSFGFTNLIGPTYSGGPVRFSTGRTSSSQDAQPPPSLLLSTVSSRVQVTDLSRSNRTACLPMEVRGSAIAAMSASPDNSLLFTVDTDGFAMVVALSTGLVLHRMNLKTKTVRAAEFSPDGRYIAVTSGRKVVVWYAPSAGTGWQMVIKHTFAGHIDEVMHLSWSADSNALISSGNDMMVRVWVLDHSKSDIPSGCLVEHQAPVRGSYFGKSGKDIYSVARNGFLLHWMVDDSGTWALQSKNHLEAVKGGTVTAVGFDAFSDMLVLGLSHGIFALYEVTTMAVLQQLSLVSATTLGGSAGCSITHADISPGGDWICIGSAHARQLLVYEWRSETWILKQQGHHHGVRCVAYSPLAGSTRPKAGSTITAGQNHRQLLATGGMEGKVKLWDTVSGFCYATFADHTSTVEGVCFTPTGNAVISASLDGSVRAYDSLRYRNFRVMTAPSSSGLVQFTTVSVDGGGDVVAAGGTSAQAPGAVYLWALKTGDCIDVLSGHEARVSALDFCWDSSLLASTSWDRTLRVWDVYGRQTKAGSGESLIHQGQVTACAFARNTEKNILATATQAGHIYFWDTTEGREMGGSIDASRDIAAGRGQGSRATGGLTSGKKARRDGSGGLADITQYFTDLCFSPNGQWLAAVCPRSPYLMIYDTRLRVLLCRTTMTCAQGNIIGTKRFLNSKLDRGTDTGAALAIAVQDQEYEELEGADRKRKRITQAERLPGVKAGYGSKQDYQLWRVYGLTVSGDGRQVCVATSLGAHVFSSDRVAPGADSSTAALAFTPVTGLLTERVNVEQIVKMVKDENWPAAVVMALVTGDAKIIDYVFDAVPMDPPDSIAACIGSVGLRLLPTLIATLSRRLRDSPHLEANMLWARLALEMQYQNLDRELQNFADGSGTEAGSSLRVALVALLEQVLAHRKAADSIGCLMRDNTHALMYLANAKSAGDA</sequence>
<dbReference type="SUPFAM" id="SSF48371">
    <property type="entry name" value="ARM repeat"/>
    <property type="match status" value="1"/>
</dbReference>
<comment type="caution">
    <text evidence="6">The sequence shown here is derived from an EMBL/GenBank/DDBJ whole genome shotgun (WGS) entry which is preliminary data.</text>
</comment>
<feature type="region of interest" description="Disordered" evidence="4">
    <location>
        <begin position="1661"/>
        <end position="1682"/>
    </location>
</feature>
<name>A0A7J6M6I5_PEROL</name>
<dbReference type="Proteomes" id="UP000572268">
    <property type="component" value="Unassembled WGS sequence"/>
</dbReference>
<dbReference type="Pfam" id="PF00400">
    <property type="entry name" value="WD40"/>
    <property type="match status" value="5"/>
</dbReference>
<keyword evidence="2" id="KW-0677">Repeat</keyword>
<keyword evidence="1 3" id="KW-0853">WD repeat</keyword>
<feature type="repeat" description="WD" evidence="3">
    <location>
        <begin position="1562"/>
        <end position="1595"/>
    </location>
</feature>
<proteinExistence type="predicted"/>
<dbReference type="SUPFAM" id="SSF50978">
    <property type="entry name" value="WD40 repeat-like"/>
    <property type="match status" value="2"/>
</dbReference>
<evidence type="ECO:0000256" key="1">
    <source>
        <dbReference type="ARBA" id="ARBA00022574"/>
    </source>
</evidence>
<dbReference type="PANTHER" id="PTHR19858:SF0">
    <property type="entry name" value="PERIODIC TRYPTOPHAN PROTEIN 2 HOMOLOG"/>
    <property type="match status" value="1"/>
</dbReference>
<dbReference type="CDD" id="cd00200">
    <property type="entry name" value="WD40"/>
    <property type="match status" value="1"/>
</dbReference>
<dbReference type="InterPro" id="IPR016024">
    <property type="entry name" value="ARM-type_fold"/>
</dbReference>
<dbReference type="Gene3D" id="1.25.10.10">
    <property type="entry name" value="Leucine-rich Repeat Variant"/>
    <property type="match status" value="1"/>
</dbReference>
<dbReference type="Pfam" id="PF08389">
    <property type="entry name" value="Xpo1"/>
    <property type="match status" value="1"/>
</dbReference>
<evidence type="ECO:0000313" key="7">
    <source>
        <dbReference type="EMBL" id="KAF4671268.1"/>
    </source>
</evidence>
<dbReference type="InterPro" id="IPR019775">
    <property type="entry name" value="WD40_repeat_CS"/>
</dbReference>
<dbReference type="PROSITE" id="PS50082">
    <property type="entry name" value="WD_REPEATS_2"/>
    <property type="match status" value="3"/>
</dbReference>
<dbReference type="InterPro" id="IPR013598">
    <property type="entry name" value="Exportin-1/Importin-b-like"/>
</dbReference>
<dbReference type="PROSITE" id="PS50294">
    <property type="entry name" value="WD_REPEATS_REGION"/>
    <property type="match status" value="3"/>
</dbReference>
<dbReference type="InterPro" id="IPR015943">
    <property type="entry name" value="WD40/YVTN_repeat-like_dom_sf"/>
</dbReference>